<proteinExistence type="predicted"/>
<keyword evidence="2" id="KW-1185">Reference proteome</keyword>
<evidence type="ECO:0000313" key="2">
    <source>
        <dbReference type="Proteomes" id="UP001328107"/>
    </source>
</evidence>
<sequence length="368" mass="42735">MISELENLHMRELTIHDDSGGNCCLISELPSELRCKMFDLLTESMGEMRLVKQFLAFDHISLCQVCKSWREMVESWATPENLPEMYSIHMIEKDDNAMSIRIAVHKSEQACFVHLRSFAKQLQEKSTSFYTGISACSFDVSYGSADFDRLSSVISTKSESVCLTRKREPYKHPNYLNAFTILLGTLTRISNLHHWGHYVNEENAKMLLDLAQKFSLKIMSISVDVFERDALAMAREFLLNLSEYVERIKIKVYDQSMDLAIKKRDLNSCDGTESAEWADLMLAMFERRTHSIEMFTYYVDVFSWDDLRRIAECLMARGQPFLFTTYMHEKPQAIIVKGLRKNTNTFSGQWIVSLFSHPPPPHIYVRYD</sequence>
<reference evidence="2" key="1">
    <citation type="submission" date="2022-10" db="EMBL/GenBank/DDBJ databases">
        <title>Genome assembly of Pristionchus species.</title>
        <authorList>
            <person name="Yoshida K."/>
            <person name="Sommer R.J."/>
        </authorList>
    </citation>
    <scope>NUCLEOTIDE SEQUENCE [LARGE SCALE GENOMIC DNA]</scope>
    <source>
        <strain evidence="2">RS5460</strain>
    </source>
</reference>
<dbReference type="Proteomes" id="UP001328107">
    <property type="component" value="Unassembled WGS sequence"/>
</dbReference>
<evidence type="ECO:0000313" key="1">
    <source>
        <dbReference type="EMBL" id="GMR30516.1"/>
    </source>
</evidence>
<gene>
    <name evidence="1" type="ORF">PMAYCL1PPCAC_00711</name>
</gene>
<protein>
    <submittedName>
        <fullName evidence="1">Uncharacterized protein</fullName>
    </submittedName>
</protein>
<dbReference type="EMBL" id="BTRK01000001">
    <property type="protein sequence ID" value="GMR30516.1"/>
    <property type="molecule type" value="Genomic_DNA"/>
</dbReference>
<organism evidence="1 2">
    <name type="scientific">Pristionchus mayeri</name>
    <dbReference type="NCBI Taxonomy" id="1317129"/>
    <lineage>
        <taxon>Eukaryota</taxon>
        <taxon>Metazoa</taxon>
        <taxon>Ecdysozoa</taxon>
        <taxon>Nematoda</taxon>
        <taxon>Chromadorea</taxon>
        <taxon>Rhabditida</taxon>
        <taxon>Rhabditina</taxon>
        <taxon>Diplogasteromorpha</taxon>
        <taxon>Diplogasteroidea</taxon>
        <taxon>Neodiplogasteridae</taxon>
        <taxon>Pristionchus</taxon>
    </lineage>
</organism>
<accession>A0AAN5C6N9</accession>
<dbReference type="AlphaFoldDB" id="A0AAN5C6N9"/>
<comment type="caution">
    <text evidence="1">The sequence shown here is derived from an EMBL/GenBank/DDBJ whole genome shotgun (WGS) entry which is preliminary data.</text>
</comment>
<name>A0AAN5C6N9_9BILA</name>